<evidence type="ECO:0000313" key="1">
    <source>
        <dbReference type="EMBL" id="GAN08085.1"/>
    </source>
</evidence>
<dbReference type="OrthoDB" id="10451008at2759"/>
<evidence type="ECO:0000313" key="2">
    <source>
        <dbReference type="Proteomes" id="UP000053815"/>
    </source>
</evidence>
<protein>
    <submittedName>
        <fullName evidence="1">Uncharacterized protein</fullName>
    </submittedName>
</protein>
<dbReference type="Proteomes" id="UP000053815">
    <property type="component" value="Unassembled WGS sequence"/>
</dbReference>
<dbReference type="EMBL" id="DF836477">
    <property type="protein sequence ID" value="GAN08085.1"/>
    <property type="molecule type" value="Genomic_DNA"/>
</dbReference>
<gene>
    <name evidence="1" type="ORF">MAM1_0188c07592</name>
</gene>
<accession>A0A0C9LW85</accession>
<dbReference type="AlphaFoldDB" id="A0A0C9LW85"/>
<name>A0A0C9LW85_9FUNG</name>
<sequence>MWINHNHSRDLWRANPRLATNSFFMNQLNKHLDDFHRHLNRSTFQPSPQLIWDDITALTRPLAQRVSRKQAEWCRRQLQQLQRKRNRILRTYKSTAILNDRLPIIEQAISALQQEMVEHQALRSGLRWREKGETAGYLKRLVAQLEFQRTQPTLMDPSTGAYFRTVSTWIAMFKGRFHLDSHISGPFPLG</sequence>
<keyword evidence="2" id="KW-1185">Reference proteome</keyword>
<proteinExistence type="predicted"/>
<reference evidence="1" key="1">
    <citation type="submission" date="2014-09" db="EMBL/GenBank/DDBJ databases">
        <title>Draft genome sequence of an oleaginous Mucoromycotina fungus Mucor ambiguus NBRC6742.</title>
        <authorList>
            <person name="Takeda I."/>
            <person name="Yamane N."/>
            <person name="Morita T."/>
            <person name="Tamano K."/>
            <person name="Machida M."/>
            <person name="Baker S."/>
            <person name="Koike H."/>
        </authorList>
    </citation>
    <scope>NUCLEOTIDE SEQUENCE</scope>
    <source>
        <strain evidence="1">NBRC 6742</strain>
    </source>
</reference>
<dbReference type="STRING" id="91626.A0A0C9LW85"/>
<organism evidence="1">
    <name type="scientific">Mucor ambiguus</name>
    <dbReference type="NCBI Taxonomy" id="91626"/>
    <lineage>
        <taxon>Eukaryota</taxon>
        <taxon>Fungi</taxon>
        <taxon>Fungi incertae sedis</taxon>
        <taxon>Mucoromycota</taxon>
        <taxon>Mucoromycotina</taxon>
        <taxon>Mucoromycetes</taxon>
        <taxon>Mucorales</taxon>
        <taxon>Mucorineae</taxon>
        <taxon>Mucoraceae</taxon>
        <taxon>Mucor</taxon>
    </lineage>
</organism>